<dbReference type="RefSeq" id="WP_315606489.1">
    <property type="nucleotide sequence ID" value="NZ_CP130318.1"/>
</dbReference>
<dbReference type="KEGG" id="paun:MJA45_06675"/>
<dbReference type="Pfam" id="PF00144">
    <property type="entry name" value="Beta-lactamase"/>
    <property type="match status" value="1"/>
</dbReference>
<dbReference type="PANTHER" id="PTHR43283:SF7">
    <property type="entry name" value="BETA-LACTAMASE-RELATED DOMAIN-CONTAINING PROTEIN"/>
    <property type="match status" value="1"/>
</dbReference>
<keyword evidence="2" id="KW-0378">Hydrolase</keyword>
<dbReference type="InterPro" id="IPR001466">
    <property type="entry name" value="Beta-lactam-related"/>
</dbReference>
<accession>A0AA96LFB6</accession>
<dbReference type="AlphaFoldDB" id="A0AA96LFB6"/>
<dbReference type="EC" id="3.-.-.-" evidence="2"/>
<evidence type="ECO:0000259" key="1">
    <source>
        <dbReference type="Pfam" id="PF00144"/>
    </source>
</evidence>
<feature type="domain" description="Beta-lactamase-related" evidence="1">
    <location>
        <begin position="41"/>
        <end position="303"/>
    </location>
</feature>
<reference evidence="2 3" key="1">
    <citation type="submission" date="2022-02" db="EMBL/GenBank/DDBJ databases">
        <title>Paenibacillus sp. MBLB1776 Whole Genome Shotgun Sequencing.</title>
        <authorList>
            <person name="Hwang C.Y."/>
            <person name="Cho E.-S."/>
            <person name="Seo M.-J."/>
        </authorList>
    </citation>
    <scope>NUCLEOTIDE SEQUENCE [LARGE SCALE GENOMIC DNA]</scope>
    <source>
        <strain evidence="2 3">MBLB1776</strain>
    </source>
</reference>
<dbReference type="Proteomes" id="UP001305702">
    <property type="component" value="Chromosome"/>
</dbReference>
<sequence>MISEREDPFLPEGRPEDAGLRPEILKEMEGRLREWKMRDVLIVRGGRLVWEWHDKGQDRTGQVYSMTKSFLSALIGIAMERGEIQDLDRSLGEFYEWTREEADPRLASIRLKHLLTMTPGFEWPDFDKPYFQMRKEADWPRYVLQQPIGHEPGEAFTYNSGASQLLSDILTRSTGLGALAYARQHLFGPLGFRSPRWKSHDGVNEGGAGLQLYSRDLAKFGLLYLREGDWFGNQLIPQAWVRESTSIQHKGLVHYEPPIYGHYGYHWWVSPEDHNGRFDCYFALGFGGQYLFVVPSRDLVMVVRKALAGKHNAILSKALLFDYVSRAMEDRP</sequence>
<dbReference type="GO" id="GO:0016787">
    <property type="term" value="F:hydrolase activity"/>
    <property type="evidence" value="ECO:0007669"/>
    <property type="project" value="UniProtKB-KW"/>
</dbReference>
<protein>
    <submittedName>
        <fullName evidence="2">Serine hydrolase</fullName>
        <ecNumber evidence="2">3.-.-.-</ecNumber>
    </submittedName>
</protein>
<gene>
    <name evidence="2" type="ORF">MJA45_06675</name>
</gene>
<dbReference type="InterPro" id="IPR012338">
    <property type="entry name" value="Beta-lactam/transpept-like"/>
</dbReference>
<name>A0AA96LFB6_9BACL</name>
<proteinExistence type="predicted"/>
<evidence type="ECO:0000313" key="2">
    <source>
        <dbReference type="EMBL" id="WNQ12711.1"/>
    </source>
</evidence>
<dbReference type="SUPFAM" id="SSF56601">
    <property type="entry name" value="beta-lactamase/transpeptidase-like"/>
    <property type="match status" value="1"/>
</dbReference>
<dbReference type="PANTHER" id="PTHR43283">
    <property type="entry name" value="BETA-LACTAMASE-RELATED"/>
    <property type="match status" value="1"/>
</dbReference>
<organism evidence="2 3">
    <name type="scientific">Paenibacillus aurantius</name>
    <dbReference type="NCBI Taxonomy" id="2918900"/>
    <lineage>
        <taxon>Bacteria</taxon>
        <taxon>Bacillati</taxon>
        <taxon>Bacillota</taxon>
        <taxon>Bacilli</taxon>
        <taxon>Bacillales</taxon>
        <taxon>Paenibacillaceae</taxon>
        <taxon>Paenibacillus</taxon>
    </lineage>
</organism>
<dbReference type="InterPro" id="IPR050789">
    <property type="entry name" value="Diverse_Enzym_Activities"/>
</dbReference>
<dbReference type="EMBL" id="CP130318">
    <property type="protein sequence ID" value="WNQ12711.1"/>
    <property type="molecule type" value="Genomic_DNA"/>
</dbReference>
<keyword evidence="3" id="KW-1185">Reference proteome</keyword>
<evidence type="ECO:0000313" key="3">
    <source>
        <dbReference type="Proteomes" id="UP001305702"/>
    </source>
</evidence>
<dbReference type="Gene3D" id="3.40.710.10">
    <property type="entry name" value="DD-peptidase/beta-lactamase superfamily"/>
    <property type="match status" value="1"/>
</dbReference>